<dbReference type="GO" id="GO:0016020">
    <property type="term" value="C:membrane"/>
    <property type="evidence" value="ECO:0007669"/>
    <property type="project" value="UniProtKB-SubCell"/>
</dbReference>
<dbReference type="GO" id="GO:0006884">
    <property type="term" value="P:cell volume homeostasis"/>
    <property type="evidence" value="ECO:0007669"/>
    <property type="project" value="TreeGrafter"/>
</dbReference>
<evidence type="ECO:0000256" key="3">
    <source>
        <dbReference type="ARBA" id="ARBA00022989"/>
    </source>
</evidence>
<evidence type="ECO:0000256" key="4">
    <source>
        <dbReference type="ARBA" id="ARBA00023136"/>
    </source>
</evidence>
<dbReference type="EMBL" id="JANIIK010000114">
    <property type="protein sequence ID" value="KAJ3590168.1"/>
    <property type="molecule type" value="Genomic_DNA"/>
</dbReference>
<organism evidence="7 8">
    <name type="scientific">Muraenolepis orangiensis</name>
    <name type="common">Patagonian moray cod</name>
    <dbReference type="NCBI Taxonomy" id="630683"/>
    <lineage>
        <taxon>Eukaryota</taxon>
        <taxon>Metazoa</taxon>
        <taxon>Chordata</taxon>
        <taxon>Craniata</taxon>
        <taxon>Vertebrata</taxon>
        <taxon>Euteleostomi</taxon>
        <taxon>Actinopterygii</taxon>
        <taxon>Neopterygii</taxon>
        <taxon>Teleostei</taxon>
        <taxon>Neoteleostei</taxon>
        <taxon>Acanthomorphata</taxon>
        <taxon>Zeiogadaria</taxon>
        <taxon>Gadariae</taxon>
        <taxon>Gadiformes</taxon>
        <taxon>Muraenolepidoidei</taxon>
        <taxon>Muraenolepididae</taxon>
        <taxon>Muraenolepis</taxon>
    </lineage>
</organism>
<keyword evidence="3 6" id="KW-1133">Transmembrane helix</keyword>
<feature type="non-terminal residue" evidence="7">
    <location>
        <position position="163"/>
    </location>
</feature>
<dbReference type="GO" id="GO:0055075">
    <property type="term" value="P:potassium ion homeostasis"/>
    <property type="evidence" value="ECO:0007669"/>
    <property type="project" value="TreeGrafter"/>
</dbReference>
<proteinExistence type="predicted"/>
<dbReference type="GO" id="GO:0055064">
    <property type="term" value="P:chloride ion homeostasis"/>
    <property type="evidence" value="ECO:0007669"/>
    <property type="project" value="TreeGrafter"/>
</dbReference>
<dbReference type="AlphaFoldDB" id="A0A9Q0DKQ9"/>
<evidence type="ECO:0008006" key="9">
    <source>
        <dbReference type="Google" id="ProtNLM"/>
    </source>
</evidence>
<comment type="subcellular location">
    <subcellularLocation>
        <location evidence="1">Membrane</location>
        <topology evidence="1">Multi-pass membrane protein</topology>
    </subcellularLocation>
</comment>
<evidence type="ECO:0000313" key="7">
    <source>
        <dbReference type="EMBL" id="KAJ3590168.1"/>
    </source>
</evidence>
<evidence type="ECO:0000256" key="6">
    <source>
        <dbReference type="SAM" id="Phobius"/>
    </source>
</evidence>
<dbReference type="PANTHER" id="PTHR11827">
    <property type="entry name" value="SOLUTE CARRIER FAMILY 12, CATION COTRANSPORTERS"/>
    <property type="match status" value="1"/>
</dbReference>
<evidence type="ECO:0000313" key="8">
    <source>
        <dbReference type="Proteomes" id="UP001148018"/>
    </source>
</evidence>
<sequence length="163" mass="18184">MPTFRYFTWHTCGLGIMGCVIMMFLINAIYASASIAFMLLLLLLLIHYLRPTSSWGYVSQVLIFHQRKKTSSRQTSYNPNHKGPGELQSGSSGCDHGSEGRGDNSLVRKYLLMLDVRKDHVKFWGPQMLLVVTNPCSSVSLVSFINEEEERPLRAGTRAAGGA</sequence>
<dbReference type="OrthoDB" id="2020542at2759"/>
<feature type="transmembrane region" description="Helical" evidence="6">
    <location>
        <begin position="32"/>
        <end position="49"/>
    </location>
</feature>
<dbReference type="PROSITE" id="PS51257">
    <property type="entry name" value="PROKAR_LIPOPROTEIN"/>
    <property type="match status" value="1"/>
</dbReference>
<protein>
    <recommendedName>
        <fullName evidence="9">Amino acid permease/ SLC12A domain-containing protein</fullName>
    </recommendedName>
</protein>
<keyword evidence="4 6" id="KW-0472">Membrane</keyword>
<dbReference type="Proteomes" id="UP001148018">
    <property type="component" value="Unassembled WGS sequence"/>
</dbReference>
<reference evidence="7" key="1">
    <citation type="submission" date="2022-07" db="EMBL/GenBank/DDBJ databases">
        <title>Chromosome-level genome of Muraenolepis orangiensis.</title>
        <authorList>
            <person name="Kim J."/>
        </authorList>
    </citation>
    <scope>NUCLEOTIDE SEQUENCE</scope>
    <source>
        <strain evidence="7">KU_S4_2022</strain>
        <tissue evidence="7">Muscle</tissue>
    </source>
</reference>
<keyword evidence="2 6" id="KW-0812">Transmembrane</keyword>
<gene>
    <name evidence="7" type="ORF">NHX12_008122</name>
</gene>
<feature type="region of interest" description="Disordered" evidence="5">
    <location>
        <begin position="73"/>
        <end position="101"/>
    </location>
</feature>
<dbReference type="InterPro" id="IPR004842">
    <property type="entry name" value="SLC12A_fam"/>
</dbReference>
<evidence type="ECO:0000256" key="1">
    <source>
        <dbReference type="ARBA" id="ARBA00004141"/>
    </source>
</evidence>
<name>A0A9Q0DKQ9_9TELE</name>
<evidence type="ECO:0000256" key="5">
    <source>
        <dbReference type="SAM" id="MobiDB-lite"/>
    </source>
</evidence>
<accession>A0A9Q0DKQ9</accession>
<dbReference type="GO" id="GO:0015379">
    <property type="term" value="F:potassium:chloride symporter activity"/>
    <property type="evidence" value="ECO:0007669"/>
    <property type="project" value="TreeGrafter"/>
</dbReference>
<comment type="caution">
    <text evidence="7">The sequence shown here is derived from an EMBL/GenBank/DDBJ whole genome shotgun (WGS) entry which is preliminary data.</text>
</comment>
<dbReference type="PANTHER" id="PTHR11827:SF96">
    <property type="entry name" value="SOLUTE CARRIER FAMILY 12 MEMBER 9"/>
    <property type="match status" value="1"/>
</dbReference>
<evidence type="ECO:0000256" key="2">
    <source>
        <dbReference type="ARBA" id="ARBA00022692"/>
    </source>
</evidence>
<feature type="transmembrane region" description="Helical" evidence="6">
    <location>
        <begin position="7"/>
        <end position="26"/>
    </location>
</feature>
<keyword evidence="8" id="KW-1185">Reference proteome</keyword>